<reference evidence="2 3" key="1">
    <citation type="submission" date="2018-10" db="EMBL/GenBank/DDBJ databases">
        <authorList>
            <person name="Chen W.-M."/>
        </authorList>
    </citation>
    <scope>NUCLEOTIDE SEQUENCE [LARGE SCALE GENOMIC DNA]</scope>
    <source>
        <strain evidence="2 3">THS-13</strain>
    </source>
</reference>
<dbReference type="Pfam" id="PF07396">
    <property type="entry name" value="Porin_O_P"/>
    <property type="match status" value="1"/>
</dbReference>
<feature type="chain" id="PRO_5018167414" evidence="1">
    <location>
        <begin position="23"/>
        <end position="425"/>
    </location>
</feature>
<gene>
    <name evidence="2" type="ORF">ED208_10085</name>
</gene>
<proteinExistence type="predicted"/>
<protein>
    <submittedName>
        <fullName evidence="2">Porin</fullName>
    </submittedName>
</protein>
<keyword evidence="3" id="KW-1185">Reference proteome</keyword>
<evidence type="ECO:0000313" key="3">
    <source>
        <dbReference type="Proteomes" id="UP000282106"/>
    </source>
</evidence>
<dbReference type="Proteomes" id="UP000282106">
    <property type="component" value="Unassembled WGS sequence"/>
</dbReference>
<dbReference type="Gene3D" id="2.40.160.10">
    <property type="entry name" value="Porin"/>
    <property type="match status" value="1"/>
</dbReference>
<sequence>MNNTLKYAALAAFIGATGAAHADPAETKGGIKIKTDDGRFEATVGGRIQFDYYSFSEDDGALIGSTAFGSGVAANDNRGGAAFRRAYLTLTGKAYGWDYKFENDFAGTPGAGGGTFREMWIGTKVGPGKLMIGQHKGFRGMEELASSNEITLMERPNTTATGIYNGRQFLRGLFYKGNTDSFGYGIHATTLTGEAGDPTEGTSFGARAYWFPMSDDGQTLHLGLAYSTDREDTNSKNAAAVFQYGGRRGISLGLAGAGTANGSTFGTQNTIHGEIAGSLGSFTAQAEYAVASMQDAYAGPSDADVTAYYVQASYFVTGEKKVYKKDRGAFGSPKPINSYGAVELVARYEASENSETTTGAANGCSLTGVAAGSYQTCEGSQITLGANWYVNPNVRFMLNYYLAEADVGAGKDQPEAISMRAQFGF</sequence>
<dbReference type="InParanoid" id="A0A3N0V9L5"/>
<evidence type="ECO:0000313" key="2">
    <source>
        <dbReference type="EMBL" id="ROH89480.1"/>
    </source>
</evidence>
<organism evidence="2 3">
    <name type="scientific">Stagnimonas aquatica</name>
    <dbReference type="NCBI Taxonomy" id="2689987"/>
    <lineage>
        <taxon>Bacteria</taxon>
        <taxon>Pseudomonadati</taxon>
        <taxon>Pseudomonadota</taxon>
        <taxon>Gammaproteobacteria</taxon>
        <taxon>Nevskiales</taxon>
        <taxon>Nevskiaceae</taxon>
        <taxon>Stagnimonas</taxon>
    </lineage>
</organism>
<name>A0A3N0V9L5_9GAMM</name>
<feature type="signal peptide" evidence="1">
    <location>
        <begin position="1"/>
        <end position="22"/>
    </location>
</feature>
<dbReference type="SUPFAM" id="SSF56935">
    <property type="entry name" value="Porins"/>
    <property type="match status" value="1"/>
</dbReference>
<dbReference type="InterPro" id="IPR023614">
    <property type="entry name" value="Porin_dom_sf"/>
</dbReference>
<dbReference type="AlphaFoldDB" id="A0A3N0V9L5"/>
<evidence type="ECO:0000256" key="1">
    <source>
        <dbReference type="SAM" id="SignalP"/>
    </source>
</evidence>
<dbReference type="InterPro" id="IPR010870">
    <property type="entry name" value="Porin_O/P"/>
</dbReference>
<dbReference type="RefSeq" id="WP_123211777.1">
    <property type="nucleotide sequence ID" value="NZ_RJVO01000004.1"/>
</dbReference>
<keyword evidence="1" id="KW-0732">Signal</keyword>
<dbReference type="EMBL" id="RJVO01000004">
    <property type="protein sequence ID" value="ROH89480.1"/>
    <property type="molecule type" value="Genomic_DNA"/>
</dbReference>
<comment type="caution">
    <text evidence="2">The sequence shown here is derived from an EMBL/GenBank/DDBJ whole genome shotgun (WGS) entry which is preliminary data.</text>
</comment>
<accession>A0A3N0V9L5</accession>